<proteinExistence type="predicted"/>
<name>A0A292YT44_9BACL</name>
<comment type="caution">
    <text evidence="3">The sequence shown here is derived from an EMBL/GenBank/DDBJ whole genome shotgun (WGS) entry which is preliminary data.</text>
</comment>
<feature type="transmembrane region" description="Helical" evidence="2">
    <location>
        <begin position="545"/>
        <end position="565"/>
    </location>
</feature>
<feature type="transmembrane region" description="Helical" evidence="2">
    <location>
        <begin position="80"/>
        <end position="99"/>
    </location>
</feature>
<dbReference type="OrthoDB" id="2369703at2"/>
<feature type="transmembrane region" description="Helical" evidence="2">
    <location>
        <begin position="55"/>
        <end position="74"/>
    </location>
</feature>
<keyword evidence="2" id="KW-0472">Membrane</keyword>
<accession>A0A292YT44</accession>
<dbReference type="InterPro" id="IPR028994">
    <property type="entry name" value="Integrin_alpha_N"/>
</dbReference>
<gene>
    <name evidence="3" type="ORF">EFBL_3772</name>
</gene>
<protein>
    <submittedName>
        <fullName evidence="3">Uncharacterized protein</fullName>
    </submittedName>
</protein>
<keyword evidence="2" id="KW-0812">Transmembrane</keyword>
<feature type="transmembrane region" description="Helical" evidence="2">
    <location>
        <begin position="106"/>
        <end position="124"/>
    </location>
</feature>
<dbReference type="SUPFAM" id="SSF69318">
    <property type="entry name" value="Integrin alpha N-terminal domain"/>
    <property type="match status" value="1"/>
</dbReference>
<keyword evidence="4" id="KW-1185">Reference proteome</keyword>
<evidence type="ECO:0000256" key="2">
    <source>
        <dbReference type="SAM" id="Phobius"/>
    </source>
</evidence>
<dbReference type="Proteomes" id="UP000217785">
    <property type="component" value="Unassembled WGS sequence"/>
</dbReference>
<evidence type="ECO:0000313" key="4">
    <source>
        <dbReference type="Proteomes" id="UP000217785"/>
    </source>
</evidence>
<evidence type="ECO:0000313" key="3">
    <source>
        <dbReference type="EMBL" id="GAX92081.1"/>
    </source>
</evidence>
<feature type="transmembrane region" description="Helical" evidence="2">
    <location>
        <begin position="29"/>
        <end position="48"/>
    </location>
</feature>
<dbReference type="AlphaFoldDB" id="A0A292YT44"/>
<feature type="compositionally biased region" description="Polar residues" evidence="1">
    <location>
        <begin position="431"/>
        <end position="444"/>
    </location>
</feature>
<dbReference type="RefSeq" id="WP_096184511.1">
    <property type="nucleotide sequence ID" value="NZ_BDUF01000121.1"/>
</dbReference>
<feature type="region of interest" description="Disordered" evidence="1">
    <location>
        <begin position="409"/>
        <end position="444"/>
    </location>
</feature>
<reference evidence="4" key="1">
    <citation type="submission" date="2017-07" db="EMBL/GenBank/DDBJ databases">
        <title>Draft genome sequence of Effusibacillus lacus strain skLN1.</title>
        <authorList>
            <person name="Watanabe M."/>
            <person name="Kojima H."/>
            <person name="Fukui M."/>
        </authorList>
    </citation>
    <scope>NUCLEOTIDE SEQUENCE [LARGE SCALE GENOMIC DNA]</scope>
    <source>
        <strain evidence="4">skLN1</strain>
    </source>
</reference>
<dbReference type="EMBL" id="BDUF01000121">
    <property type="protein sequence ID" value="GAX92081.1"/>
    <property type="molecule type" value="Genomic_DNA"/>
</dbReference>
<sequence>MRNLLLVALYSIFLVALYQIVVIPLMLDLSYIGLLILAAATALGFFAIPRPHRRTFAVLSLLILLVSGGILNIYSDGLGWRFLEFPLMFLILGWIASSFGKIKWRYTLTVVLVLSVTQVVIPLSEMPFYGKFRVAYKSEGLDRRPIFPVYPVAANGTDILTLGDLRKLTTDEIKAADPKGKKDPQAAAELSKKQLEHVDVLRFLTDGGYTKRTATKMEMAQLPFTSFGLAGFPYYSSSWSVEKEKHKGSGVTTEQEVVKQHFAPVDDPKDVLLSFLNPLSVTAAMDERAGRALTESRKNWESAVGKTSAPQYPGAAVVGVGKFLPGGGKQVVLLRNNELQLVEEPAAGSVIRSETPIAVYKGTWEQPIINNLAIGDIDGDGLDELLINGYEQDKSMVWSQPNPARILKVKADGTGSGTGSASGSGTPPTGQDSNSSGQGAFSGAQASHQAPAFEVIWESGKDSFRFEFVQQRDGQKPLIVTQDPSLVRDVPTRYLTGYTWENGELVREWRVFKSNLLFPFELDKDTWVAGYWGEPHLYVLKPTSLPVMSMLAAVYGLLVLGGYGYQLMQRRGQRHA</sequence>
<organism evidence="3 4">
    <name type="scientific">Effusibacillus lacus</name>
    <dbReference type="NCBI Taxonomy" id="1348429"/>
    <lineage>
        <taxon>Bacteria</taxon>
        <taxon>Bacillati</taxon>
        <taxon>Bacillota</taxon>
        <taxon>Bacilli</taxon>
        <taxon>Bacillales</taxon>
        <taxon>Alicyclobacillaceae</taxon>
        <taxon>Effusibacillus</taxon>
    </lineage>
</organism>
<keyword evidence="2" id="KW-1133">Transmembrane helix</keyword>
<evidence type="ECO:0000256" key="1">
    <source>
        <dbReference type="SAM" id="MobiDB-lite"/>
    </source>
</evidence>